<dbReference type="Pfam" id="PF13968">
    <property type="entry name" value="DUF4220"/>
    <property type="match status" value="1"/>
</dbReference>
<dbReference type="HOGENOM" id="CLU_009180_3_0_1"/>
<dbReference type="eggNOG" id="ENOG502QQBP">
    <property type="taxonomic scope" value="Eukaryota"/>
</dbReference>
<dbReference type="InterPro" id="IPR025315">
    <property type="entry name" value="DUF4220"/>
</dbReference>
<protein>
    <recommendedName>
        <fullName evidence="2">DUF4220 domain-containing protein</fullName>
    </recommendedName>
</protein>
<keyword evidence="1" id="KW-0472">Membrane</keyword>
<feature type="transmembrane region" description="Helical" evidence="1">
    <location>
        <begin position="307"/>
        <end position="326"/>
    </location>
</feature>
<evidence type="ECO:0000313" key="4">
    <source>
        <dbReference type="Proteomes" id="UP000032180"/>
    </source>
</evidence>
<name>A0A0D9XJ76_9ORYZ</name>
<feature type="transmembrane region" description="Helical" evidence="1">
    <location>
        <begin position="346"/>
        <end position="368"/>
    </location>
</feature>
<reference evidence="3 4" key="1">
    <citation type="submission" date="2012-08" db="EMBL/GenBank/DDBJ databases">
        <title>Oryza genome evolution.</title>
        <authorList>
            <person name="Wing R.A."/>
        </authorList>
    </citation>
    <scope>NUCLEOTIDE SEQUENCE</scope>
</reference>
<dbReference type="EnsemblPlants" id="LPERR10G05830.1">
    <property type="protein sequence ID" value="LPERR10G05830.1"/>
    <property type="gene ID" value="LPERR10G05830"/>
</dbReference>
<reference evidence="4" key="2">
    <citation type="submission" date="2013-12" db="EMBL/GenBank/DDBJ databases">
        <authorList>
            <person name="Yu Y."/>
            <person name="Lee S."/>
            <person name="de Baynast K."/>
            <person name="Wissotski M."/>
            <person name="Liu L."/>
            <person name="Talag J."/>
            <person name="Goicoechea J."/>
            <person name="Angelova A."/>
            <person name="Jetty R."/>
            <person name="Kudrna D."/>
            <person name="Golser W."/>
            <person name="Rivera L."/>
            <person name="Zhang J."/>
            <person name="Wing R."/>
        </authorList>
    </citation>
    <scope>NUCLEOTIDE SEQUENCE</scope>
</reference>
<feature type="transmembrane region" description="Helical" evidence="1">
    <location>
        <begin position="277"/>
        <end position="300"/>
    </location>
</feature>
<accession>A0A0D9XJ76</accession>
<dbReference type="Proteomes" id="UP000032180">
    <property type="component" value="Chromosome 10"/>
</dbReference>
<dbReference type="AlphaFoldDB" id="A0A0D9XJ76"/>
<feature type="transmembrane region" description="Helical" evidence="1">
    <location>
        <begin position="12"/>
        <end position="34"/>
    </location>
</feature>
<dbReference type="PANTHER" id="PTHR31325">
    <property type="entry name" value="OS01G0798800 PROTEIN-RELATED"/>
    <property type="match status" value="1"/>
</dbReference>
<dbReference type="STRING" id="77586.A0A0D9XJ76"/>
<organism evidence="3 4">
    <name type="scientific">Leersia perrieri</name>
    <dbReference type="NCBI Taxonomy" id="77586"/>
    <lineage>
        <taxon>Eukaryota</taxon>
        <taxon>Viridiplantae</taxon>
        <taxon>Streptophyta</taxon>
        <taxon>Embryophyta</taxon>
        <taxon>Tracheophyta</taxon>
        <taxon>Spermatophyta</taxon>
        <taxon>Magnoliopsida</taxon>
        <taxon>Liliopsida</taxon>
        <taxon>Poales</taxon>
        <taxon>Poaceae</taxon>
        <taxon>BOP clade</taxon>
        <taxon>Oryzoideae</taxon>
        <taxon>Oryzeae</taxon>
        <taxon>Oryzinae</taxon>
        <taxon>Leersia</taxon>
    </lineage>
</organism>
<sequence length="708" mass="79484">MRRRSSSWVLTIVLWLTYLSADYIAIYVLGHLAVRSSEPGHQLMSFWTPFLLVHLGGQDTITALSKQDNELWMRHLLSLVSQVAVALYVVVKASWPDGCLKATMVLIFLSGCIKYVERSYCLYCASPTKLRSDTQGSFSDKLKVLQDIDDTDRSCCGFGTTRNERRADRMRITLEKVVNEGWSRHGLDEEMFRDILSVDAPLNVAETVSFAETELPGMLKRFSSKADRFNIYEHVGAVLVNFYLDLYTKNPLTSSVCSRVRRSSGCSKGPDDGSISLSLGSVLLSSCTSFFCCAFCCIFISLSLGPVLLYMLFRYVATPIALVLFWAAEKGDQDQLHSGGRSTDIFVSYILLVGAIVLDMSSAIIFIISDRIQLPRAWSKKQWSEELAQYSMIRRHVVQDTSCMASIQQWIGRCLGAWGVELLDLTHTPITQDFKEFILDILLGFGIRKKWNIASSRGRTTLEECSLLGLIKTKIKLHDKPLLVMTTTSDGFDYPTSVLIWHIATDMCYYYSGDDAAAAASTSTSDQQLNKHKNISRELSNYVTYLVFKCGVTLTTNYQHVHDKAHLEINSDLDGLQDSEKDAVDKLFNEQGQHEPDYSEVDIFQVPAADDNKIDACNHIKRLQKSAEALDSDVLPRACSVAQELIEIKDKTDRWSLIASVWSEMLFYAAPRCGADFHYKHLSGGGEFVTHVLLLMKFLGPFLPPPIA</sequence>
<keyword evidence="4" id="KW-1185">Reference proteome</keyword>
<feature type="transmembrane region" description="Helical" evidence="1">
    <location>
        <begin position="76"/>
        <end position="95"/>
    </location>
</feature>
<keyword evidence="1" id="KW-0812">Transmembrane</keyword>
<evidence type="ECO:0000313" key="3">
    <source>
        <dbReference type="EnsemblPlants" id="LPERR10G05830.1"/>
    </source>
</evidence>
<keyword evidence="1" id="KW-1133">Transmembrane helix</keyword>
<proteinExistence type="predicted"/>
<dbReference type="InterPro" id="IPR007658">
    <property type="entry name" value="DUF594"/>
</dbReference>
<reference evidence="3" key="3">
    <citation type="submission" date="2015-04" db="UniProtKB">
        <authorList>
            <consortium name="EnsemblPlants"/>
        </authorList>
    </citation>
    <scope>IDENTIFICATION</scope>
</reference>
<dbReference type="Gramene" id="LPERR10G05830.1">
    <property type="protein sequence ID" value="LPERR10G05830.1"/>
    <property type="gene ID" value="LPERR10G05830"/>
</dbReference>
<evidence type="ECO:0000259" key="2">
    <source>
        <dbReference type="Pfam" id="PF13968"/>
    </source>
</evidence>
<feature type="domain" description="DUF4220" evidence="2">
    <location>
        <begin position="15"/>
        <end position="393"/>
    </location>
</feature>
<evidence type="ECO:0000256" key="1">
    <source>
        <dbReference type="SAM" id="Phobius"/>
    </source>
</evidence>
<dbReference type="Pfam" id="PF04578">
    <property type="entry name" value="DUF594"/>
    <property type="match status" value="1"/>
</dbReference>